<dbReference type="Gene3D" id="1.10.357.10">
    <property type="entry name" value="Tetracycline Repressor, domain 2"/>
    <property type="match status" value="1"/>
</dbReference>
<dbReference type="Gene3D" id="1.10.10.60">
    <property type="entry name" value="Homeodomain-like"/>
    <property type="match status" value="1"/>
</dbReference>
<dbReference type="EMBL" id="AP023081">
    <property type="protein sequence ID" value="BCD85566.1"/>
    <property type="molecule type" value="Genomic_DNA"/>
</dbReference>
<sequence>MYSIASPTQARSKKALERYLNVAAELLANDSFEETGISQIAQLAESSVGTFYRLLGDKDVLLYTVHERFVEQSREAVDGVIASLENLPLPAQIEGFIEGVTRLFDGSEGLLRALIRRSSMDVQFRERFHQLNAYIGQSFCRIVLAHAQELGHPQPQQAADLTAHMLLASLNYLTMVGTLGVTPGKLCRGNFPASFAITWKFAGFNAGCPALVVPG</sequence>
<dbReference type="InterPro" id="IPR001647">
    <property type="entry name" value="HTH_TetR"/>
</dbReference>
<name>A0ABM7L7L9_9PSED</name>
<keyword evidence="1" id="KW-0805">Transcription regulation</keyword>
<proteinExistence type="predicted"/>
<dbReference type="PANTHER" id="PTHR30055">
    <property type="entry name" value="HTH-TYPE TRANSCRIPTIONAL REGULATOR RUTR"/>
    <property type="match status" value="1"/>
</dbReference>
<evidence type="ECO:0000256" key="3">
    <source>
        <dbReference type="ARBA" id="ARBA00023163"/>
    </source>
</evidence>
<accession>A0ABM7L7L9</accession>
<reference evidence="6" key="1">
    <citation type="submission" date="2020-05" db="EMBL/GenBank/DDBJ databases">
        <title>Complete genome sequence of Pseudomonas sp. Sm006.</title>
        <authorList>
            <person name="Takeuchi K."/>
            <person name="Someya N."/>
        </authorList>
    </citation>
    <scope>NUCLEOTIDE SEQUENCE</scope>
    <source>
        <strain evidence="6">Sm006</strain>
    </source>
</reference>
<dbReference type="PANTHER" id="PTHR30055:SF234">
    <property type="entry name" value="HTH-TYPE TRANSCRIPTIONAL REGULATOR BETI"/>
    <property type="match status" value="1"/>
</dbReference>
<evidence type="ECO:0000313" key="6">
    <source>
        <dbReference type="EMBL" id="BCD85566.1"/>
    </source>
</evidence>
<dbReference type="SUPFAM" id="SSF46689">
    <property type="entry name" value="Homeodomain-like"/>
    <property type="match status" value="1"/>
</dbReference>
<feature type="domain" description="HTH tetR-type" evidence="5">
    <location>
        <begin position="13"/>
        <end position="73"/>
    </location>
</feature>
<dbReference type="Proteomes" id="UP001064896">
    <property type="component" value="Chromosome"/>
</dbReference>
<evidence type="ECO:0000256" key="1">
    <source>
        <dbReference type="ARBA" id="ARBA00023015"/>
    </source>
</evidence>
<evidence type="ECO:0000259" key="5">
    <source>
        <dbReference type="PROSITE" id="PS50977"/>
    </source>
</evidence>
<dbReference type="RefSeq" id="WP_265170137.1">
    <property type="nucleotide sequence ID" value="NZ_AP023081.1"/>
</dbReference>
<organism evidence="6 7">
    <name type="scientific">Pseudomonas solani</name>
    <dbReference type="NCBI Taxonomy" id="2731552"/>
    <lineage>
        <taxon>Bacteria</taxon>
        <taxon>Pseudomonadati</taxon>
        <taxon>Pseudomonadota</taxon>
        <taxon>Gammaproteobacteria</taxon>
        <taxon>Pseudomonadales</taxon>
        <taxon>Pseudomonadaceae</taxon>
        <taxon>Pseudomonas</taxon>
    </lineage>
</organism>
<keyword evidence="7" id="KW-1185">Reference proteome</keyword>
<evidence type="ECO:0000256" key="2">
    <source>
        <dbReference type="ARBA" id="ARBA00023125"/>
    </source>
</evidence>
<keyword evidence="3" id="KW-0804">Transcription</keyword>
<evidence type="ECO:0000256" key="4">
    <source>
        <dbReference type="PROSITE-ProRule" id="PRU00335"/>
    </source>
</evidence>
<evidence type="ECO:0000313" key="7">
    <source>
        <dbReference type="Proteomes" id="UP001064896"/>
    </source>
</evidence>
<dbReference type="PROSITE" id="PS50977">
    <property type="entry name" value="HTH_TETR_2"/>
    <property type="match status" value="1"/>
</dbReference>
<protein>
    <recommendedName>
        <fullName evidence="5">HTH tetR-type domain-containing protein</fullName>
    </recommendedName>
</protein>
<dbReference type="InterPro" id="IPR050109">
    <property type="entry name" value="HTH-type_TetR-like_transc_reg"/>
</dbReference>
<gene>
    <name evidence="6" type="ORF">PSm6_19730</name>
</gene>
<keyword evidence="2 4" id="KW-0238">DNA-binding</keyword>
<dbReference type="InterPro" id="IPR009057">
    <property type="entry name" value="Homeodomain-like_sf"/>
</dbReference>
<feature type="DNA-binding region" description="H-T-H motif" evidence="4">
    <location>
        <begin position="36"/>
        <end position="55"/>
    </location>
</feature>